<evidence type="ECO:0000259" key="2">
    <source>
        <dbReference type="Pfam" id="PF04892"/>
    </source>
</evidence>
<sequence length="101" mass="11513">MPGNKLKSIDKAGFSDFLNFENSDKLVHGFMFFGLAFLFQFLKEHRLLKSILVPFLISFLIEILQGIMPYGRTFDWFDLLANTIGILLAVGLIQSIKKAKN</sequence>
<accession>A0A3L9M9P6</accession>
<reference evidence="3 4" key="1">
    <citation type="submission" date="2018-10" db="EMBL/GenBank/DDBJ databases">
        <authorList>
            <person name="Chen X."/>
        </authorList>
    </citation>
    <scope>NUCLEOTIDE SEQUENCE [LARGE SCALE GENOMIC DNA]</scope>
    <source>
        <strain evidence="3 4">YIM 102668</strain>
    </source>
</reference>
<dbReference type="OrthoDB" id="5472246at2"/>
<dbReference type="AlphaFoldDB" id="A0A3L9M9P6"/>
<keyword evidence="4" id="KW-1185">Reference proteome</keyword>
<keyword evidence="1" id="KW-1133">Transmembrane helix</keyword>
<name>A0A3L9M9P6_9FLAO</name>
<organism evidence="3 4">
    <name type="scientific">Faecalibacter macacae</name>
    <dbReference type="NCBI Taxonomy" id="1859289"/>
    <lineage>
        <taxon>Bacteria</taxon>
        <taxon>Pseudomonadati</taxon>
        <taxon>Bacteroidota</taxon>
        <taxon>Flavobacteriia</taxon>
        <taxon>Flavobacteriales</taxon>
        <taxon>Weeksellaceae</taxon>
        <taxon>Faecalibacter</taxon>
    </lineage>
</organism>
<feature type="transmembrane region" description="Helical" evidence="1">
    <location>
        <begin position="51"/>
        <end position="70"/>
    </location>
</feature>
<keyword evidence="1" id="KW-0472">Membrane</keyword>
<evidence type="ECO:0000313" key="4">
    <source>
        <dbReference type="Proteomes" id="UP000275348"/>
    </source>
</evidence>
<dbReference type="PANTHER" id="PTHR28008">
    <property type="entry name" value="DOMAIN PROTEIN, PUTATIVE (AFU_ORTHOLOGUE AFUA_3G10980)-RELATED"/>
    <property type="match status" value="1"/>
</dbReference>
<dbReference type="Pfam" id="PF04892">
    <property type="entry name" value="VanZ"/>
    <property type="match status" value="1"/>
</dbReference>
<protein>
    <submittedName>
        <fullName evidence="3">VanZ family protein</fullName>
    </submittedName>
</protein>
<feature type="domain" description="VanZ-like" evidence="2">
    <location>
        <begin position="24"/>
        <end position="94"/>
    </location>
</feature>
<feature type="transmembrane region" description="Helical" evidence="1">
    <location>
        <begin position="26"/>
        <end position="42"/>
    </location>
</feature>
<dbReference type="InterPro" id="IPR006976">
    <property type="entry name" value="VanZ-like"/>
</dbReference>
<dbReference type="EMBL" id="RDOJ01000010">
    <property type="protein sequence ID" value="RLZ09263.1"/>
    <property type="molecule type" value="Genomic_DNA"/>
</dbReference>
<feature type="transmembrane region" description="Helical" evidence="1">
    <location>
        <begin position="76"/>
        <end position="96"/>
    </location>
</feature>
<proteinExistence type="predicted"/>
<comment type="caution">
    <text evidence="3">The sequence shown here is derived from an EMBL/GenBank/DDBJ whole genome shotgun (WGS) entry which is preliminary data.</text>
</comment>
<gene>
    <name evidence="3" type="ORF">EAH69_08560</name>
</gene>
<evidence type="ECO:0000313" key="3">
    <source>
        <dbReference type="EMBL" id="RLZ09263.1"/>
    </source>
</evidence>
<dbReference type="PANTHER" id="PTHR28008:SF1">
    <property type="entry name" value="DOMAIN PROTEIN, PUTATIVE (AFU_ORTHOLOGUE AFUA_3G10980)-RELATED"/>
    <property type="match status" value="1"/>
</dbReference>
<keyword evidence="1" id="KW-0812">Transmembrane</keyword>
<dbReference type="Proteomes" id="UP000275348">
    <property type="component" value="Unassembled WGS sequence"/>
</dbReference>
<evidence type="ECO:0000256" key="1">
    <source>
        <dbReference type="SAM" id="Phobius"/>
    </source>
</evidence>